<keyword evidence="10 12" id="KW-0694">RNA-binding</keyword>
<keyword evidence="7 12" id="KW-0378">Hydrolase</keyword>
<dbReference type="InterPro" id="IPR017871">
    <property type="entry name" value="ABC_transporter-like_CS"/>
</dbReference>
<gene>
    <name evidence="12 14" type="primary">ettA</name>
    <name evidence="14" type="ORF">D2N39_03615</name>
</gene>
<dbReference type="HAMAP" id="MF_00847">
    <property type="entry name" value="EttA"/>
    <property type="match status" value="1"/>
</dbReference>
<feature type="domain" description="ABC transporter" evidence="13">
    <location>
        <begin position="320"/>
        <end position="546"/>
    </location>
</feature>
<comment type="similarity">
    <text evidence="1 12">Belongs to the ABC transporter superfamily. ABCF family. Translational throttle EttA subfamily.</text>
</comment>
<comment type="caution">
    <text evidence="12">Lacks conserved residue(s) required for the propagation of feature annotation.</text>
</comment>
<evidence type="ECO:0000256" key="11">
    <source>
        <dbReference type="ARBA" id="ARBA00022917"/>
    </source>
</evidence>
<feature type="binding site" evidence="12">
    <location>
        <begin position="352"/>
        <end position="359"/>
    </location>
    <ligand>
        <name>ATP</name>
        <dbReference type="ChEBI" id="CHEBI:30616"/>
        <label>2</label>
    </ligand>
</feature>
<evidence type="ECO:0000313" key="15">
    <source>
        <dbReference type="Proteomes" id="UP000266649"/>
    </source>
</evidence>
<comment type="function">
    <text evidence="12">A translation factor that gates the progression of the 70S ribosomal initiation complex (IC, containing tRNA(fMet) in the P-site) into the translation elongation cycle by using a mechanism sensitive to the ATP/ADP ratio. Binds to the 70S ribosome E-site where it modulates the state of the translating ribosome during subunit translocation. ATP hydrolysis probably frees it from the ribosome, which can enter the elongation phase.</text>
</comment>
<dbReference type="EMBL" id="QXXQ01000002">
    <property type="protein sequence ID" value="RID92776.1"/>
    <property type="molecule type" value="Genomic_DNA"/>
</dbReference>
<dbReference type="EC" id="3.6.1.-" evidence="12"/>
<keyword evidence="15" id="KW-1185">Reference proteome</keyword>
<dbReference type="RefSeq" id="WP_119133435.1">
    <property type="nucleotide sequence ID" value="NZ_QXXQ01000002.1"/>
</dbReference>
<dbReference type="SMART" id="SM00382">
    <property type="entry name" value="AAA"/>
    <property type="match status" value="2"/>
</dbReference>
<proteinExistence type="inferred from homology"/>
<dbReference type="NCBIfam" id="TIGR03719">
    <property type="entry name" value="ABC_ABC_ChvD"/>
    <property type="match status" value="1"/>
</dbReference>
<evidence type="ECO:0000256" key="12">
    <source>
        <dbReference type="HAMAP-Rule" id="MF_00847"/>
    </source>
</evidence>
<dbReference type="InterPro" id="IPR027417">
    <property type="entry name" value="P-loop_NTPase"/>
</dbReference>
<dbReference type="InterPro" id="IPR022374">
    <property type="entry name" value="EttA"/>
</dbReference>
<dbReference type="AlphaFoldDB" id="A0A398BZY9"/>
<comment type="subunit">
    <text evidence="12">Monomer. Probably contacts ribosomal proteins L1, L5, L33 and S7, the 16S and 23S rRNA and the P-site containing tRNA(fMet).</text>
</comment>
<evidence type="ECO:0000256" key="9">
    <source>
        <dbReference type="ARBA" id="ARBA00022845"/>
    </source>
</evidence>
<name>A0A398BZY9_9RHOB</name>
<keyword evidence="2 12" id="KW-0963">Cytoplasm</keyword>
<keyword evidence="6 12" id="KW-0547">Nucleotide-binding</keyword>
<dbReference type="SUPFAM" id="SSF52540">
    <property type="entry name" value="P-loop containing nucleoside triphosphate hydrolases"/>
    <property type="match status" value="2"/>
</dbReference>
<evidence type="ECO:0000256" key="3">
    <source>
        <dbReference type="ARBA" id="ARBA00022555"/>
    </source>
</evidence>
<keyword evidence="9 12" id="KW-0810">Translation regulation</keyword>
<dbReference type="GO" id="GO:0045900">
    <property type="term" value="P:negative regulation of translational elongation"/>
    <property type="evidence" value="ECO:0007669"/>
    <property type="project" value="UniProtKB-UniRule"/>
</dbReference>
<keyword evidence="3 12" id="KW-0820">tRNA-binding</keyword>
<evidence type="ECO:0000313" key="14">
    <source>
        <dbReference type="EMBL" id="RID92776.1"/>
    </source>
</evidence>
<keyword evidence="5 12" id="KW-0677">Repeat</keyword>
<accession>A0A398BZY9</accession>
<dbReference type="Proteomes" id="UP000266649">
    <property type="component" value="Unassembled WGS sequence"/>
</dbReference>
<organism evidence="14 15">
    <name type="scientific">Gemmobacter lutimaris</name>
    <dbReference type="NCBI Taxonomy" id="2306023"/>
    <lineage>
        <taxon>Bacteria</taxon>
        <taxon>Pseudomonadati</taxon>
        <taxon>Pseudomonadota</taxon>
        <taxon>Alphaproteobacteria</taxon>
        <taxon>Rhodobacterales</taxon>
        <taxon>Paracoccaceae</taxon>
        <taxon>Gemmobacter</taxon>
    </lineage>
</organism>
<dbReference type="PROSITE" id="PS00211">
    <property type="entry name" value="ABC_TRANSPORTER_1"/>
    <property type="match status" value="1"/>
</dbReference>
<keyword evidence="8 12" id="KW-0067">ATP-binding</keyword>
<dbReference type="GO" id="GO:0016887">
    <property type="term" value="F:ATP hydrolysis activity"/>
    <property type="evidence" value="ECO:0007669"/>
    <property type="project" value="UniProtKB-UniRule"/>
</dbReference>
<evidence type="ECO:0000256" key="7">
    <source>
        <dbReference type="ARBA" id="ARBA00022801"/>
    </source>
</evidence>
<comment type="caution">
    <text evidence="14">The sequence shown here is derived from an EMBL/GenBank/DDBJ whole genome shotgun (WGS) entry which is preliminary data.</text>
</comment>
<evidence type="ECO:0000256" key="6">
    <source>
        <dbReference type="ARBA" id="ARBA00022741"/>
    </source>
</evidence>
<dbReference type="GO" id="GO:0005524">
    <property type="term" value="F:ATP binding"/>
    <property type="evidence" value="ECO:0007669"/>
    <property type="project" value="UniProtKB-UniRule"/>
</dbReference>
<keyword evidence="11 12" id="KW-0648">Protein biosynthesis</keyword>
<evidence type="ECO:0000256" key="1">
    <source>
        <dbReference type="ARBA" id="ARBA00005868"/>
    </source>
</evidence>
<evidence type="ECO:0000256" key="8">
    <source>
        <dbReference type="ARBA" id="ARBA00022840"/>
    </source>
</evidence>
<dbReference type="Pfam" id="PF00005">
    <property type="entry name" value="ABC_tran"/>
    <property type="match status" value="2"/>
</dbReference>
<dbReference type="GO" id="GO:0043022">
    <property type="term" value="F:ribosome binding"/>
    <property type="evidence" value="ECO:0007669"/>
    <property type="project" value="UniProtKB-UniRule"/>
</dbReference>
<evidence type="ECO:0000256" key="5">
    <source>
        <dbReference type="ARBA" id="ARBA00022737"/>
    </source>
</evidence>
<dbReference type="OrthoDB" id="9808609at2"/>
<feature type="region of interest" description="PtIM" evidence="12">
    <location>
        <begin position="238"/>
        <end position="318"/>
    </location>
</feature>
<evidence type="ECO:0000256" key="4">
    <source>
        <dbReference type="ARBA" id="ARBA00022730"/>
    </source>
</evidence>
<evidence type="ECO:0000259" key="13">
    <source>
        <dbReference type="PROSITE" id="PS50893"/>
    </source>
</evidence>
<dbReference type="NCBIfam" id="NF008775">
    <property type="entry name" value="PRK11819.1"/>
    <property type="match status" value="1"/>
</dbReference>
<dbReference type="InterPro" id="IPR003439">
    <property type="entry name" value="ABC_transporter-like_ATP-bd"/>
</dbReference>
<sequence>MASYQYVYHMDGVSKTYPGGKKVFENIRLNFLPGVKIGVVGVNGAGKSTLLRVMAGWDKDFTGEAWAAKGATVGYLPQEPQLDEALSVRENVKLGVAAKQAKLDRYNELAMNYSDETADEMSRLQDEIDAENLWDLDSQIDIAMEALRCPPDDANVATLSGGERRRVALCKLLLEAPDMLLLDEPTNHLDAETIAWLQKHLIEYKGTILTVTHDRYFLDDITTWILELERGRGLPHEGNYSSWLDAKAKRLAQEAREDKAKQKVLEKELDWIRAGAKARQAKSKARIQAYEKMADESVKELVGRAQIIIPHGPRLGSKVIEFENVSKAMGDKQLIENLSFMLPPGGIIGVIGPNGAGKSTLMKMITGQEQPDSGTITLGDTVQLSYVDQSRDSLDPNKNVWEEITDSLDIVVLGDAEVNSRAYCSSFNFKGSDQQKKVGILSGGERNRVHMAKLLKSGGNVLLLDEPTNDLDVETLQALEAAIEEFAGCAVIISHDRFFLDRLCTHILAFEGDAHVEFFEGNFDDYEQDKIRRLGPDSVNPKRVKYKKFTR</sequence>
<feature type="binding site" evidence="12">
    <location>
        <begin position="41"/>
        <end position="48"/>
    </location>
    <ligand>
        <name>ATP</name>
        <dbReference type="ChEBI" id="CHEBI:30616"/>
        <label>1</label>
    </ligand>
</feature>
<comment type="domain">
    <text evidence="12">The arm domain is inserted in the first ABC transporter domain. Probably contacts ribosomal protein L1.</text>
</comment>
<comment type="subcellular location">
    <subcellularLocation>
        <location evidence="12">Cytoplasm</location>
    </subcellularLocation>
    <text evidence="12">Associates with ribosomes and polysomes.</text>
</comment>
<dbReference type="GO" id="GO:0006412">
    <property type="term" value="P:translation"/>
    <property type="evidence" value="ECO:0007669"/>
    <property type="project" value="UniProtKB-KW"/>
</dbReference>
<protein>
    <recommendedName>
        <fullName evidence="12">Energy-dependent translational throttle protein EttA</fullName>
        <ecNumber evidence="12">3.6.1.-</ecNumber>
    </recommendedName>
    <alternativeName>
        <fullName evidence="12">Translational regulatory factor EttA</fullName>
    </alternativeName>
</protein>
<dbReference type="PANTHER" id="PTHR43858">
    <property type="entry name" value="ENERGY-DEPENDENT TRANSLATIONAL THROTTLE PROTEIN ETTA"/>
    <property type="match status" value="1"/>
</dbReference>
<evidence type="ECO:0000256" key="10">
    <source>
        <dbReference type="ARBA" id="ARBA00022884"/>
    </source>
</evidence>
<dbReference type="PANTHER" id="PTHR43858:SF1">
    <property type="entry name" value="ABC TRANSPORTER-RELATED PROTEIN"/>
    <property type="match status" value="1"/>
</dbReference>
<dbReference type="GO" id="GO:0019843">
    <property type="term" value="F:rRNA binding"/>
    <property type="evidence" value="ECO:0007669"/>
    <property type="project" value="UniProtKB-UniRule"/>
</dbReference>
<dbReference type="FunFam" id="3.40.50.300:FF:000183">
    <property type="entry name" value="ABC transporter ATP-binding protein yjjK"/>
    <property type="match status" value="1"/>
</dbReference>
<dbReference type="Pfam" id="PF12848">
    <property type="entry name" value="ABC_tran_Xtn"/>
    <property type="match status" value="1"/>
</dbReference>
<dbReference type="CDD" id="cd03221">
    <property type="entry name" value="ABCF_EF-3"/>
    <property type="match status" value="2"/>
</dbReference>
<feature type="domain" description="ABC transporter" evidence="13">
    <location>
        <begin position="8"/>
        <end position="255"/>
    </location>
</feature>
<dbReference type="GO" id="GO:0005737">
    <property type="term" value="C:cytoplasm"/>
    <property type="evidence" value="ECO:0007669"/>
    <property type="project" value="UniProtKB-SubCell"/>
</dbReference>
<keyword evidence="4 12" id="KW-0699">rRNA-binding</keyword>
<dbReference type="PROSITE" id="PS50893">
    <property type="entry name" value="ABC_TRANSPORTER_2"/>
    <property type="match status" value="2"/>
</dbReference>
<reference evidence="14 15" key="1">
    <citation type="submission" date="2018-09" db="EMBL/GenBank/DDBJ databases">
        <title>Gemmobacter lutimaris sp. nov., a marine bacterium isolated from tidal flat.</title>
        <authorList>
            <person name="Lee D.W."/>
            <person name="Yoo Y."/>
            <person name="Kim J.-J."/>
            <person name="Kim B.S."/>
        </authorList>
    </citation>
    <scope>NUCLEOTIDE SEQUENCE [LARGE SCALE GENOMIC DNA]</scope>
    <source>
        <strain evidence="14 15">YJ-T1-11</strain>
    </source>
</reference>
<dbReference type="InterPro" id="IPR003593">
    <property type="entry name" value="AAA+_ATPase"/>
</dbReference>
<dbReference type="InterPro" id="IPR032781">
    <property type="entry name" value="ABC_tran_Xtn"/>
</dbReference>
<dbReference type="Gene3D" id="3.40.50.300">
    <property type="entry name" value="P-loop containing nucleotide triphosphate hydrolases"/>
    <property type="match status" value="2"/>
</dbReference>
<comment type="catalytic activity">
    <reaction evidence="12">
        <text>ATP + H2O = ADP + phosphate + H(+)</text>
        <dbReference type="Rhea" id="RHEA:13065"/>
        <dbReference type="ChEBI" id="CHEBI:15377"/>
        <dbReference type="ChEBI" id="CHEBI:15378"/>
        <dbReference type="ChEBI" id="CHEBI:30616"/>
        <dbReference type="ChEBI" id="CHEBI:43474"/>
        <dbReference type="ChEBI" id="CHEBI:456216"/>
    </reaction>
</comment>
<dbReference type="FunFam" id="3.40.50.300:FF:000011">
    <property type="entry name" value="Putative ABC transporter ATP-binding component"/>
    <property type="match status" value="1"/>
</dbReference>
<comment type="domain">
    <text evidence="12">The P-site tRNA interaction motif (PtIM domain) probably interacts with the P-site tRNA(fMet) as well as the 23S rRNA.</text>
</comment>
<evidence type="ECO:0000256" key="2">
    <source>
        <dbReference type="ARBA" id="ARBA00022490"/>
    </source>
</evidence>
<dbReference type="GO" id="GO:0000049">
    <property type="term" value="F:tRNA binding"/>
    <property type="evidence" value="ECO:0007669"/>
    <property type="project" value="UniProtKB-UniRule"/>
</dbReference>